<feature type="repeat" description="ANK" evidence="1">
    <location>
        <begin position="387"/>
        <end position="416"/>
    </location>
</feature>
<dbReference type="Proteomes" id="UP000622797">
    <property type="component" value="Unassembled WGS sequence"/>
</dbReference>
<protein>
    <recommendedName>
        <fullName evidence="2">Protein kinase domain-containing protein</fullName>
    </recommendedName>
</protein>
<sequence>MWGNAKLQRLAIYRFWAQSPSNFPSLQHPSKNTTCAVQNAFLTASASANDVWRLHEYDETEVPFTPEGNRPLIGGSAEKVSGTGMYAGIFARKTVWVDRTSGGYENSDWRDDIRRKLTRELNIIHHARHQHVVQFVHAYVDVEEGQNASLRFCYVMDRMDHNLRYYLIHDCGQTNKWYGCLLEAVHHIHRHGVRHGNMKPENILIRDNRLVLTDFDALQSRSRPTGPSRILPVSKEYRAPEVAAHRNCYPSADIFSLGCIFLEMIVADPGVQKYRELSKILHRNWLQESSFTLSVTETLAWIETIEVSGWQTKVLEKCKQMLSKDEKKRPVAQEILEDWKDELWACQCPKAPHGTTEYEQLVKACQSRSLEEITSLLTDLTYQVPPSALHYAVRNGSKHALDALLDRGVSIDERDPMGRTALHHAASSGSADLVKYLLSKGASTAAVDGNGQTALHWAARRRLPEMFTILELAGVPTDITDLDGRAALDILQAEGPTVVVDVKG</sequence>
<evidence type="ECO:0000259" key="2">
    <source>
        <dbReference type="PROSITE" id="PS50011"/>
    </source>
</evidence>
<dbReference type="Pfam" id="PF00069">
    <property type="entry name" value="Pkinase"/>
    <property type="match status" value="1"/>
</dbReference>
<dbReference type="InterPro" id="IPR011009">
    <property type="entry name" value="Kinase-like_dom_sf"/>
</dbReference>
<dbReference type="SUPFAM" id="SSF56112">
    <property type="entry name" value="Protein kinase-like (PK-like)"/>
    <property type="match status" value="1"/>
</dbReference>
<dbReference type="InterPro" id="IPR036770">
    <property type="entry name" value="Ankyrin_rpt-contain_sf"/>
</dbReference>
<dbReference type="OrthoDB" id="341259at2759"/>
<dbReference type="InterPro" id="IPR000719">
    <property type="entry name" value="Prot_kinase_dom"/>
</dbReference>
<evidence type="ECO:0000313" key="4">
    <source>
        <dbReference type="Proteomes" id="UP000622797"/>
    </source>
</evidence>
<dbReference type="GO" id="GO:0005524">
    <property type="term" value="F:ATP binding"/>
    <property type="evidence" value="ECO:0007669"/>
    <property type="project" value="InterPro"/>
</dbReference>
<dbReference type="InterPro" id="IPR002110">
    <property type="entry name" value="Ankyrin_rpt"/>
</dbReference>
<dbReference type="GO" id="GO:0004674">
    <property type="term" value="F:protein serine/threonine kinase activity"/>
    <property type="evidence" value="ECO:0007669"/>
    <property type="project" value="TreeGrafter"/>
</dbReference>
<gene>
    <name evidence="3" type="ORF">FSARC_9107</name>
</gene>
<name>A0A8H4X6F6_9HYPO</name>
<dbReference type="GO" id="GO:0005634">
    <property type="term" value="C:nucleus"/>
    <property type="evidence" value="ECO:0007669"/>
    <property type="project" value="TreeGrafter"/>
</dbReference>
<proteinExistence type="predicted"/>
<feature type="repeat" description="ANK" evidence="1">
    <location>
        <begin position="417"/>
        <end position="449"/>
    </location>
</feature>
<dbReference type="SMART" id="SM00248">
    <property type="entry name" value="ANK"/>
    <property type="match status" value="3"/>
</dbReference>
<keyword evidence="1" id="KW-0040">ANK repeat</keyword>
<feature type="repeat" description="ANK" evidence="1">
    <location>
        <begin position="450"/>
        <end position="482"/>
    </location>
</feature>
<feature type="domain" description="Protein kinase" evidence="2">
    <location>
        <begin position="37"/>
        <end position="345"/>
    </location>
</feature>
<dbReference type="Gene3D" id="1.10.510.10">
    <property type="entry name" value="Transferase(Phosphotransferase) domain 1"/>
    <property type="match status" value="1"/>
</dbReference>
<dbReference type="SMART" id="SM00220">
    <property type="entry name" value="S_TKc"/>
    <property type="match status" value="1"/>
</dbReference>
<organism evidence="3 4">
    <name type="scientific">Fusarium sarcochroum</name>
    <dbReference type="NCBI Taxonomy" id="1208366"/>
    <lineage>
        <taxon>Eukaryota</taxon>
        <taxon>Fungi</taxon>
        <taxon>Dikarya</taxon>
        <taxon>Ascomycota</taxon>
        <taxon>Pezizomycotina</taxon>
        <taxon>Sordariomycetes</taxon>
        <taxon>Hypocreomycetidae</taxon>
        <taxon>Hypocreales</taxon>
        <taxon>Nectriaceae</taxon>
        <taxon>Fusarium</taxon>
        <taxon>Fusarium lateritium species complex</taxon>
    </lineage>
</organism>
<dbReference type="PANTHER" id="PTHR44167:SF24">
    <property type="entry name" value="SERINE_THREONINE-PROTEIN KINASE CHK2"/>
    <property type="match status" value="1"/>
</dbReference>
<dbReference type="Gene3D" id="1.25.40.20">
    <property type="entry name" value="Ankyrin repeat-containing domain"/>
    <property type="match status" value="1"/>
</dbReference>
<keyword evidence="4" id="KW-1185">Reference proteome</keyword>
<dbReference type="GO" id="GO:0044773">
    <property type="term" value="P:mitotic DNA damage checkpoint signaling"/>
    <property type="evidence" value="ECO:0007669"/>
    <property type="project" value="TreeGrafter"/>
</dbReference>
<accession>A0A8H4X6F6</accession>
<dbReference type="PROSITE" id="PS50297">
    <property type="entry name" value="ANK_REP_REGION"/>
    <property type="match status" value="2"/>
</dbReference>
<dbReference type="PROSITE" id="PS50088">
    <property type="entry name" value="ANK_REPEAT"/>
    <property type="match status" value="3"/>
</dbReference>
<evidence type="ECO:0000256" key="1">
    <source>
        <dbReference type="PROSITE-ProRule" id="PRU00023"/>
    </source>
</evidence>
<dbReference type="AlphaFoldDB" id="A0A8H4X6F6"/>
<dbReference type="EMBL" id="JABEXW010000518">
    <property type="protein sequence ID" value="KAF4962824.1"/>
    <property type="molecule type" value="Genomic_DNA"/>
</dbReference>
<comment type="caution">
    <text evidence="3">The sequence shown here is derived from an EMBL/GenBank/DDBJ whole genome shotgun (WGS) entry which is preliminary data.</text>
</comment>
<dbReference type="CDD" id="cd00180">
    <property type="entry name" value="PKc"/>
    <property type="match status" value="1"/>
</dbReference>
<dbReference type="Pfam" id="PF12796">
    <property type="entry name" value="Ank_2"/>
    <property type="match status" value="1"/>
</dbReference>
<dbReference type="PROSITE" id="PS50011">
    <property type="entry name" value="PROTEIN_KINASE_DOM"/>
    <property type="match status" value="1"/>
</dbReference>
<dbReference type="PANTHER" id="PTHR44167">
    <property type="entry name" value="OVARIAN-SPECIFIC SERINE/THREONINE-PROTEIN KINASE LOK-RELATED"/>
    <property type="match status" value="1"/>
</dbReference>
<reference evidence="3" key="1">
    <citation type="journal article" date="2020" name="BMC Genomics">
        <title>Correction to: Identification and distribution of gene clusters required for synthesis of sphingolipid metabolism inhibitors in diverse species of the filamentous fungus Fusarium.</title>
        <authorList>
            <person name="Kim H.S."/>
            <person name="Lohmar J.M."/>
            <person name="Busman M."/>
            <person name="Brown D.W."/>
            <person name="Naumann T.A."/>
            <person name="Divon H.H."/>
            <person name="Lysoe E."/>
            <person name="Uhlig S."/>
            <person name="Proctor R.H."/>
        </authorList>
    </citation>
    <scope>NUCLEOTIDE SEQUENCE</scope>
    <source>
        <strain evidence="3">NRRL 20472</strain>
    </source>
</reference>
<evidence type="ECO:0000313" key="3">
    <source>
        <dbReference type="EMBL" id="KAF4962824.1"/>
    </source>
</evidence>
<dbReference type="SUPFAM" id="SSF48403">
    <property type="entry name" value="Ankyrin repeat"/>
    <property type="match status" value="1"/>
</dbReference>
<reference evidence="3" key="2">
    <citation type="submission" date="2020-05" db="EMBL/GenBank/DDBJ databases">
        <authorList>
            <person name="Kim H.-S."/>
            <person name="Proctor R.H."/>
            <person name="Brown D.W."/>
        </authorList>
    </citation>
    <scope>NUCLEOTIDE SEQUENCE</scope>
    <source>
        <strain evidence="3">NRRL 20472</strain>
    </source>
</reference>